<dbReference type="SMART" id="SM00365">
    <property type="entry name" value="LRR_SD22"/>
    <property type="match status" value="3"/>
</dbReference>
<dbReference type="InterPro" id="IPR011009">
    <property type="entry name" value="Kinase-like_dom_sf"/>
</dbReference>
<feature type="domain" description="Leucine-rich repeat-containing N-terminal plant-type" evidence="12">
    <location>
        <begin position="35"/>
        <end position="73"/>
    </location>
</feature>
<evidence type="ECO:0000256" key="6">
    <source>
        <dbReference type="ARBA" id="ARBA00022741"/>
    </source>
</evidence>
<gene>
    <name evidence="13" type="ORF">Nepgr_000167</name>
</gene>
<dbReference type="Pfam" id="PF00560">
    <property type="entry name" value="LRR_1"/>
    <property type="match status" value="5"/>
</dbReference>
<keyword evidence="6" id="KW-0547">Nucleotide-binding</keyword>
<keyword evidence="7" id="KW-0067">ATP-binding</keyword>
<comment type="caution">
    <text evidence="13">The sequence shown here is derived from an EMBL/GenBank/DDBJ whole genome shotgun (WGS) entry which is preliminary data.</text>
</comment>
<reference evidence="13" key="1">
    <citation type="submission" date="2023-05" db="EMBL/GenBank/DDBJ databases">
        <title>Nepenthes gracilis genome sequencing.</title>
        <authorList>
            <person name="Fukushima K."/>
        </authorList>
    </citation>
    <scope>NUCLEOTIDE SEQUENCE</scope>
    <source>
        <strain evidence="13">SING2019-196</strain>
    </source>
</reference>
<dbReference type="FunFam" id="3.80.10.10:FF:000095">
    <property type="entry name" value="LRR receptor-like serine/threonine-protein kinase GSO1"/>
    <property type="match status" value="2"/>
</dbReference>
<dbReference type="Gene3D" id="1.10.510.10">
    <property type="entry name" value="Transferase(Phosphotransferase) domain 1"/>
    <property type="match status" value="1"/>
</dbReference>
<keyword evidence="5" id="KW-0677">Repeat</keyword>
<evidence type="ECO:0000256" key="4">
    <source>
        <dbReference type="ARBA" id="ARBA00022729"/>
    </source>
</evidence>
<protein>
    <recommendedName>
        <fullName evidence="12">Leucine-rich repeat-containing N-terminal plant-type domain-containing protein</fullName>
    </recommendedName>
</protein>
<keyword evidence="4 11" id="KW-0732">Signal</keyword>
<keyword evidence="3" id="KW-0812">Transmembrane</keyword>
<keyword evidence="8" id="KW-1133">Transmembrane helix</keyword>
<evidence type="ECO:0000256" key="7">
    <source>
        <dbReference type="ARBA" id="ARBA00022840"/>
    </source>
</evidence>
<keyword evidence="14" id="KW-1185">Reference proteome</keyword>
<dbReference type="InterPro" id="IPR051716">
    <property type="entry name" value="Plant_RL_S/T_kinase"/>
</dbReference>
<sequence>MNPNTILSVFLYNIFFLFFDFSSRNHASAARHGDPTDRAALLEFKSGLNEGSQEILASWNNSLHFCHWAGVICGQKHQRVIGLDLEGRNLAGFISPHIGNLSFLRSLNLANNYFNGGIPAEVGHLFRLQILNISSNSLQGNVTVNLSHCSNLVNLALERNQLHGRIPFEFGSLSRLVTLSLHNNNLTGRIPSSIGNLSSLQNLLLFSNQLEGELPSTIAQLGRLKQFGVAANNLYGRFPPSLYNLSALEKVSLAYNRFHANLRHDIGLVLPKLQTLYLSTNLFTGHIPASLSNASGLTSIDISTNSFIGNVPMSLGYLQDLSYLNLEENLVGSSGYETDDLGFITSLTNCSNLELLSFDSNRIDAELPSSITNLSTRMTWLGFGSNYIRGSIPAGIAKLANLYLLSMEENFLTAEIPASIGELSGLQVLSLAANILTGKIPPSIGNISGLSMLLLNDNSLQGSIYLPSRNCKLLQIIDLSANQFNGTIPSNLFCQSSLSYVNMSENYLTGPLPPEVGEWTEQGTGSDVSTRGDVYSFGILLLEMFTGRRPTDEQFEDDLNLHNYVKMALSKRPMEIVDQSLLYNQGKLEVGLEDRCDEMQEWIELIASVFQVGLACSEENLRNRMKMEEATKTLVSIRDKFLSNSNA</sequence>
<dbReference type="InterPro" id="IPR032675">
    <property type="entry name" value="LRR_dom_sf"/>
</dbReference>
<evidence type="ECO:0000256" key="11">
    <source>
        <dbReference type="SAM" id="SignalP"/>
    </source>
</evidence>
<evidence type="ECO:0000256" key="9">
    <source>
        <dbReference type="ARBA" id="ARBA00023136"/>
    </source>
</evidence>
<organism evidence="13 14">
    <name type="scientific">Nepenthes gracilis</name>
    <name type="common">Slender pitcher plant</name>
    <dbReference type="NCBI Taxonomy" id="150966"/>
    <lineage>
        <taxon>Eukaryota</taxon>
        <taxon>Viridiplantae</taxon>
        <taxon>Streptophyta</taxon>
        <taxon>Embryophyta</taxon>
        <taxon>Tracheophyta</taxon>
        <taxon>Spermatophyta</taxon>
        <taxon>Magnoliopsida</taxon>
        <taxon>eudicotyledons</taxon>
        <taxon>Gunneridae</taxon>
        <taxon>Pentapetalae</taxon>
        <taxon>Caryophyllales</taxon>
        <taxon>Nepenthaceae</taxon>
        <taxon>Nepenthes</taxon>
    </lineage>
</organism>
<evidence type="ECO:0000313" key="14">
    <source>
        <dbReference type="Proteomes" id="UP001279734"/>
    </source>
</evidence>
<dbReference type="SUPFAM" id="SSF56112">
    <property type="entry name" value="Protein kinase-like (PK-like)"/>
    <property type="match status" value="1"/>
</dbReference>
<evidence type="ECO:0000256" key="2">
    <source>
        <dbReference type="ARBA" id="ARBA00022614"/>
    </source>
</evidence>
<dbReference type="InterPro" id="IPR013210">
    <property type="entry name" value="LRR_N_plant-typ"/>
</dbReference>
<dbReference type="Proteomes" id="UP001279734">
    <property type="component" value="Unassembled WGS sequence"/>
</dbReference>
<evidence type="ECO:0000256" key="3">
    <source>
        <dbReference type="ARBA" id="ARBA00022692"/>
    </source>
</evidence>
<comment type="subcellular location">
    <subcellularLocation>
        <location evidence="1">Membrane</location>
        <topology evidence="1">Single-pass type I membrane protein</topology>
    </subcellularLocation>
</comment>
<evidence type="ECO:0000313" key="13">
    <source>
        <dbReference type="EMBL" id="GMG98327.1"/>
    </source>
</evidence>
<dbReference type="InterPro" id="IPR003591">
    <property type="entry name" value="Leu-rich_rpt_typical-subtyp"/>
</dbReference>
<dbReference type="InterPro" id="IPR001611">
    <property type="entry name" value="Leu-rich_rpt"/>
</dbReference>
<keyword evidence="10" id="KW-0675">Receptor</keyword>
<dbReference type="Gene3D" id="3.80.10.10">
    <property type="entry name" value="Ribonuclease Inhibitor"/>
    <property type="match status" value="3"/>
</dbReference>
<dbReference type="PANTHER" id="PTHR48053:SF151">
    <property type="entry name" value="OS02G0216000 PROTEIN"/>
    <property type="match status" value="1"/>
</dbReference>
<dbReference type="PANTHER" id="PTHR48053">
    <property type="entry name" value="LEUCINE RICH REPEAT FAMILY PROTEIN, EXPRESSED"/>
    <property type="match status" value="1"/>
</dbReference>
<proteinExistence type="predicted"/>
<dbReference type="SUPFAM" id="SSF52047">
    <property type="entry name" value="RNI-like"/>
    <property type="match status" value="1"/>
</dbReference>
<dbReference type="GO" id="GO:0005524">
    <property type="term" value="F:ATP binding"/>
    <property type="evidence" value="ECO:0007669"/>
    <property type="project" value="UniProtKB-KW"/>
</dbReference>
<dbReference type="AlphaFoldDB" id="A0AAD3P4T8"/>
<keyword evidence="2" id="KW-0433">Leucine-rich repeat</keyword>
<evidence type="ECO:0000259" key="12">
    <source>
        <dbReference type="Pfam" id="PF08263"/>
    </source>
</evidence>
<dbReference type="EMBL" id="BSYO01000001">
    <property type="protein sequence ID" value="GMG98327.1"/>
    <property type="molecule type" value="Genomic_DNA"/>
</dbReference>
<evidence type="ECO:0000256" key="1">
    <source>
        <dbReference type="ARBA" id="ARBA00004479"/>
    </source>
</evidence>
<feature type="signal peptide" evidence="11">
    <location>
        <begin position="1"/>
        <end position="29"/>
    </location>
</feature>
<dbReference type="GO" id="GO:0016020">
    <property type="term" value="C:membrane"/>
    <property type="evidence" value="ECO:0007669"/>
    <property type="project" value="UniProtKB-SubCell"/>
</dbReference>
<dbReference type="SMART" id="SM00369">
    <property type="entry name" value="LRR_TYP"/>
    <property type="match status" value="4"/>
</dbReference>
<feature type="chain" id="PRO_5042220878" description="Leucine-rich repeat-containing N-terminal plant-type domain-containing protein" evidence="11">
    <location>
        <begin position="30"/>
        <end position="647"/>
    </location>
</feature>
<keyword evidence="9" id="KW-0472">Membrane</keyword>
<dbReference type="Pfam" id="PF08263">
    <property type="entry name" value="LRRNT_2"/>
    <property type="match status" value="1"/>
</dbReference>
<evidence type="ECO:0000256" key="8">
    <source>
        <dbReference type="ARBA" id="ARBA00022989"/>
    </source>
</evidence>
<dbReference type="SUPFAM" id="SSF52058">
    <property type="entry name" value="L domain-like"/>
    <property type="match status" value="1"/>
</dbReference>
<name>A0AAD3P4T8_NEPGR</name>
<evidence type="ECO:0000256" key="5">
    <source>
        <dbReference type="ARBA" id="ARBA00022737"/>
    </source>
</evidence>
<evidence type="ECO:0000256" key="10">
    <source>
        <dbReference type="ARBA" id="ARBA00023170"/>
    </source>
</evidence>
<accession>A0AAD3P4T8</accession>